<proteinExistence type="inferred from homology"/>
<dbReference type="PRINTS" id="PR00193">
    <property type="entry name" value="MYOSINHEAVY"/>
</dbReference>
<evidence type="ECO:0000256" key="2">
    <source>
        <dbReference type="ARBA" id="ARBA00012543"/>
    </source>
</evidence>
<dbReference type="Gene3D" id="1.10.10.820">
    <property type="match status" value="1"/>
</dbReference>
<dbReference type="STRING" id="56484.A0A1Y2EYD0"/>
<dbReference type="Pfam" id="PF03142">
    <property type="entry name" value="Chitin_synth_2"/>
    <property type="match status" value="1"/>
</dbReference>
<keyword evidence="7 15" id="KW-1133">Transmembrane helix</keyword>
<feature type="transmembrane region" description="Helical" evidence="15">
    <location>
        <begin position="1484"/>
        <end position="1507"/>
    </location>
</feature>
<dbReference type="SMART" id="SM01117">
    <property type="entry name" value="Cyt-b5"/>
    <property type="match status" value="2"/>
</dbReference>
<dbReference type="GO" id="GO:0005524">
    <property type="term" value="F:ATP binding"/>
    <property type="evidence" value="ECO:0007669"/>
    <property type="project" value="UniProtKB-UniRule"/>
</dbReference>
<keyword evidence="13" id="KW-0067">ATP-binding</keyword>
<evidence type="ECO:0000259" key="16">
    <source>
        <dbReference type="PROSITE" id="PS50255"/>
    </source>
</evidence>
<keyword evidence="5" id="KW-0808">Transferase</keyword>
<dbReference type="SMART" id="SM00242">
    <property type="entry name" value="MYSc"/>
    <property type="match status" value="1"/>
</dbReference>
<evidence type="ECO:0000259" key="17">
    <source>
        <dbReference type="PROSITE" id="PS51456"/>
    </source>
</evidence>
<comment type="subcellular location">
    <subcellularLocation>
        <location evidence="1">Cell membrane</location>
        <topology evidence="1">Multi-pass membrane protein</topology>
    </subcellularLocation>
</comment>
<dbReference type="InterPro" id="IPR001609">
    <property type="entry name" value="Myosin_head_motor_dom-like"/>
</dbReference>
<comment type="caution">
    <text evidence="18">The sequence shown here is derived from an EMBL/GenBank/DDBJ whole genome shotgun (WGS) entry which is preliminary data.</text>
</comment>
<dbReference type="Pfam" id="PF00063">
    <property type="entry name" value="Myosin_head"/>
    <property type="match status" value="1"/>
</dbReference>
<accession>A0A1Y2EYD0</accession>
<organism evidence="18 19">
    <name type="scientific">Protomyces lactucae-debilis</name>
    <dbReference type="NCBI Taxonomy" id="2754530"/>
    <lineage>
        <taxon>Eukaryota</taxon>
        <taxon>Fungi</taxon>
        <taxon>Dikarya</taxon>
        <taxon>Ascomycota</taxon>
        <taxon>Taphrinomycotina</taxon>
        <taxon>Taphrinomycetes</taxon>
        <taxon>Taphrinales</taxon>
        <taxon>Protomycetaceae</taxon>
        <taxon>Protomyces</taxon>
    </lineage>
</organism>
<evidence type="ECO:0000256" key="11">
    <source>
        <dbReference type="ARBA" id="ARBA00023180"/>
    </source>
</evidence>
<feature type="binding site" evidence="13">
    <location>
        <begin position="90"/>
        <end position="97"/>
    </location>
    <ligand>
        <name>ATP</name>
        <dbReference type="ChEBI" id="CHEBI:30616"/>
    </ligand>
</feature>
<dbReference type="EMBL" id="MCFI01000025">
    <property type="protein sequence ID" value="ORY75795.1"/>
    <property type="molecule type" value="Genomic_DNA"/>
</dbReference>
<evidence type="ECO:0000313" key="19">
    <source>
        <dbReference type="Proteomes" id="UP000193685"/>
    </source>
</evidence>
<name>A0A1Y2EYD0_PROLT</name>
<keyword evidence="19" id="KW-1185">Reference proteome</keyword>
<feature type="transmembrane region" description="Helical" evidence="15">
    <location>
        <begin position="813"/>
        <end position="832"/>
    </location>
</feature>
<dbReference type="GO" id="GO:0004100">
    <property type="term" value="F:chitin synthase activity"/>
    <property type="evidence" value="ECO:0007669"/>
    <property type="project" value="UniProtKB-EC"/>
</dbReference>
<dbReference type="PANTHER" id="PTHR22914:SF45">
    <property type="entry name" value="CHITIN SYNTHASE"/>
    <property type="match status" value="1"/>
</dbReference>
<feature type="region of interest" description="Actin-binding" evidence="13">
    <location>
        <begin position="583"/>
        <end position="605"/>
    </location>
</feature>
<dbReference type="InterPro" id="IPR004835">
    <property type="entry name" value="Chitin_synth"/>
</dbReference>
<dbReference type="Pfam" id="PF00173">
    <property type="entry name" value="Cyt-b5"/>
    <property type="match status" value="1"/>
</dbReference>
<dbReference type="GO" id="GO:0003774">
    <property type="term" value="F:cytoskeletal motor activity"/>
    <property type="evidence" value="ECO:0007669"/>
    <property type="project" value="UniProtKB-UniRule"/>
</dbReference>
<reference evidence="18 19" key="1">
    <citation type="submission" date="2016-07" db="EMBL/GenBank/DDBJ databases">
        <title>Pervasive Adenine N6-methylation of Active Genes in Fungi.</title>
        <authorList>
            <consortium name="DOE Joint Genome Institute"/>
            <person name="Mondo S.J."/>
            <person name="Dannebaum R.O."/>
            <person name="Kuo R.C."/>
            <person name="Labutti K."/>
            <person name="Haridas S."/>
            <person name="Kuo A."/>
            <person name="Salamov A."/>
            <person name="Ahrendt S.R."/>
            <person name="Lipzen A."/>
            <person name="Sullivan W."/>
            <person name="Andreopoulos W.B."/>
            <person name="Clum A."/>
            <person name="Lindquist E."/>
            <person name="Daum C."/>
            <person name="Ramamoorthy G.K."/>
            <person name="Gryganskyi A."/>
            <person name="Culley D."/>
            <person name="Magnuson J.K."/>
            <person name="James T.Y."/>
            <person name="O'Malley M.A."/>
            <person name="Stajich J.E."/>
            <person name="Spatafora J.W."/>
            <person name="Visel A."/>
            <person name="Grigoriev I.V."/>
        </authorList>
    </citation>
    <scope>NUCLEOTIDE SEQUENCE [LARGE SCALE GENOMIC DNA]</scope>
    <source>
        <strain evidence="18 19">12-1054</strain>
    </source>
</reference>
<evidence type="ECO:0000256" key="13">
    <source>
        <dbReference type="PROSITE-ProRule" id="PRU00782"/>
    </source>
</evidence>
<dbReference type="Proteomes" id="UP000193685">
    <property type="component" value="Unassembled WGS sequence"/>
</dbReference>
<evidence type="ECO:0000256" key="14">
    <source>
        <dbReference type="SAM" id="MobiDB-lite"/>
    </source>
</evidence>
<feature type="transmembrane region" description="Helical" evidence="15">
    <location>
        <begin position="1514"/>
        <end position="1537"/>
    </location>
</feature>
<evidence type="ECO:0000256" key="9">
    <source>
        <dbReference type="ARBA" id="ARBA00023136"/>
    </source>
</evidence>
<feature type="domain" description="Cytochrome b5 heme-binding" evidence="16">
    <location>
        <begin position="836"/>
        <end position="894"/>
    </location>
</feature>
<dbReference type="Gene3D" id="3.10.120.10">
    <property type="entry name" value="Cytochrome b5-like heme/steroid binding domain"/>
    <property type="match status" value="1"/>
</dbReference>
<dbReference type="Gene3D" id="1.20.120.720">
    <property type="entry name" value="Myosin VI head, motor domain, U50 subdomain"/>
    <property type="match status" value="1"/>
</dbReference>
<keyword evidence="6 15" id="KW-0812">Transmembrane</keyword>
<feature type="transmembrane region" description="Helical" evidence="15">
    <location>
        <begin position="774"/>
        <end position="793"/>
    </location>
</feature>
<gene>
    <name evidence="18" type="ORF">BCR37DRAFT_395472</name>
</gene>
<feature type="transmembrane region" description="Helical" evidence="15">
    <location>
        <begin position="1459"/>
        <end position="1478"/>
    </location>
</feature>
<dbReference type="GO" id="GO:0030864">
    <property type="term" value="C:cortical actin cytoskeleton"/>
    <property type="evidence" value="ECO:0007669"/>
    <property type="project" value="UniProtKB-ARBA"/>
</dbReference>
<dbReference type="RefSeq" id="XP_040722443.1">
    <property type="nucleotide sequence ID" value="XM_040871627.1"/>
</dbReference>
<dbReference type="GO" id="GO:0030428">
    <property type="term" value="C:cell septum"/>
    <property type="evidence" value="ECO:0007669"/>
    <property type="project" value="TreeGrafter"/>
</dbReference>
<evidence type="ECO:0000313" key="18">
    <source>
        <dbReference type="EMBL" id="ORY75795.1"/>
    </source>
</evidence>
<dbReference type="GO" id="GO:0006031">
    <property type="term" value="P:chitin biosynthetic process"/>
    <property type="evidence" value="ECO:0007669"/>
    <property type="project" value="TreeGrafter"/>
</dbReference>
<dbReference type="SUPFAM" id="SSF55856">
    <property type="entry name" value="Cytochrome b5-like heme/steroid binding domain"/>
    <property type="match status" value="1"/>
</dbReference>
<evidence type="ECO:0000256" key="7">
    <source>
        <dbReference type="ARBA" id="ARBA00022989"/>
    </source>
</evidence>
<evidence type="ECO:0000256" key="12">
    <source>
        <dbReference type="ARBA" id="ARBA00049510"/>
    </source>
</evidence>
<keyword evidence="4" id="KW-0328">Glycosyltransferase</keyword>
<dbReference type="Gene3D" id="1.20.58.530">
    <property type="match status" value="1"/>
</dbReference>
<evidence type="ECO:0000256" key="3">
    <source>
        <dbReference type="ARBA" id="ARBA00022475"/>
    </source>
</evidence>
<feature type="domain" description="Myosin motor" evidence="17">
    <location>
        <begin position="2"/>
        <end position="703"/>
    </location>
</feature>
<keyword evidence="3" id="KW-1003">Cell membrane</keyword>
<dbReference type="GO" id="GO:0031097">
    <property type="term" value="C:medial cortex"/>
    <property type="evidence" value="ECO:0007669"/>
    <property type="project" value="UniProtKB-ARBA"/>
</dbReference>
<comment type="catalytic activity">
    <reaction evidence="12">
        <text>[(1-&gt;4)-N-acetyl-beta-D-glucosaminyl](n) + UDP-N-acetyl-alpha-D-glucosamine = [(1-&gt;4)-N-acetyl-beta-D-glucosaminyl](n+1) + UDP + H(+)</text>
        <dbReference type="Rhea" id="RHEA:16637"/>
        <dbReference type="Rhea" id="RHEA-COMP:9593"/>
        <dbReference type="Rhea" id="RHEA-COMP:9595"/>
        <dbReference type="ChEBI" id="CHEBI:15378"/>
        <dbReference type="ChEBI" id="CHEBI:17029"/>
        <dbReference type="ChEBI" id="CHEBI:57705"/>
        <dbReference type="ChEBI" id="CHEBI:58223"/>
        <dbReference type="EC" id="2.4.1.16"/>
    </reaction>
    <physiologicalReaction direction="left-to-right" evidence="12">
        <dbReference type="Rhea" id="RHEA:16638"/>
    </physiologicalReaction>
</comment>
<dbReference type="GO" id="GO:0005886">
    <property type="term" value="C:plasma membrane"/>
    <property type="evidence" value="ECO:0007669"/>
    <property type="project" value="UniProtKB-SubCell"/>
</dbReference>
<keyword evidence="8 13" id="KW-0518">Myosin</keyword>
<evidence type="ECO:0000256" key="4">
    <source>
        <dbReference type="ARBA" id="ARBA00022676"/>
    </source>
</evidence>
<comment type="similarity">
    <text evidence="13">Belongs to the TRAFAC class myosin-kinesin ATPase superfamily. Myosin family.</text>
</comment>
<evidence type="ECO:0000256" key="15">
    <source>
        <dbReference type="SAM" id="Phobius"/>
    </source>
</evidence>
<evidence type="ECO:0000256" key="10">
    <source>
        <dbReference type="ARBA" id="ARBA00023175"/>
    </source>
</evidence>
<feature type="region of interest" description="Disordered" evidence="14">
    <location>
        <begin position="549"/>
        <end position="574"/>
    </location>
</feature>
<dbReference type="InterPro" id="IPR036961">
    <property type="entry name" value="Kinesin_motor_dom_sf"/>
</dbReference>
<sequence>MTSLHDLTQLSSISDESITALLRERFNNDLFCAKLSSTATVIVNAFQDLSQEPIARTYNPEELPAVSDAVLQAYEHLRRDQESQSVLFIGESGSGKSAYRKHSVGALIDATATESTLAERIKHAQTILDGFGSAKQVSSVDASRFGLSLELQFNNKTRMVGCKWMDFRLKKDLVSHVPTGERNFHVFYGLLAGMSHSELAHLGLDSTGWYRYLGHASAKQVSGIDDFQSFAALRQSLHRVGVSRLDIACIFQTLAAILHLGQLEFVDSKHQEAAYVKDTKPLDLAAAFLGVTPDVLENALVYKTKTIRREHISVMLPARGCQEHCDELASVLYSLLFAWLVETLNDKLCVHESQVANFIALVDFPGFAARGSDSVAGFDQLLFNTANEQIQRLVVQTFFHDKKQFYDTQEIEVADIKFDDNEAVVTALTKPSNGLLAILDDQSSKLSRGKTETTFVEALGKRFSEDIIAINLPSAGNFNRRLGFTVAHYAGQVDYDVAGFLDLNQEVISADLVAIFAGVGQEAAHTSSTFILRLFQSTVSGAPKVATEGRVAMQPARRPTMKRRVRPEHDSGTGAADQFRQGLQRLTESLLQTRRHFVFCVKPNDRRLANQFDSKCVAHQLASLQLSRIVDRIRSADHSNVLSFSMFLSRYVKQEDLPVAGTHESQCQLVLRDWGFFQRDAMVGTTHVLLSEKTWYTLEQRRDLGGVYNMAGASRSNLLLTGSRENLLEAASEYGQQDIFANMQSKDALEQQAKMANAGQAVEEISVSGSRKRWLFIVYFLTWWLPDFVIKAFGSKRKDIRIAWREKLAINILIWMACAIAVFFIAFLGEILCPRQAVYSFSELAAHGPQEKQPLTAIRGEVFDVGSFAPRHYPPIVPTKSVLKYAGHDASALFPVQISALCQGTEGTVDPAVTISSNYTDINAGYHDFRYFTNDYRKDWYFQQMMMLRSNYRVGYIGYTTKDITVLALKQQSIAIINGQVFNLTDYIQGGRQILGGGGGKVSTDFMDPSLVSLFQQQSGKDISKSFSALPSQSKQYMEVCLRNLFFCGRVDTRNGPRCLTSRYILLAISIMLVSLIGVKFLAALQFSTKRLPEKLDKFLICQIPVYTEDEESVQSTIDSIARMNYNDQRKLMFIICDGMVTGKDCDRSTPQIVLDTLGVLDTDAVELPFESLGEGTGRLNYAKVYSGLYETTGHVVPFIVVVKVGKPSETLKAGNRGKRDSQLIMMRFLNRVANGSPMTPLELELYHQIQNVIGVSPSMYEFCLMVDADTTVEKDAATRMIASCLDDTRIIGICGETHLANAKSSMVTMIQVYEYFISHNLAKAFESLFRSVTCLPGCFTMYRLRDEASRRPLFVSDRIIEEYSQNRVDTLHTKNLLHLGEDRYLTTLLLKHHPKYSTIFIRDAKAATVAPESLSVLLSQRRRWINSTIHNLVELVAQGSGLCGFACFGMRFIVFMDLASTVVQPVTVGYIAYLFYLTAKDSALIPITSLILFAAIYGLQAVIFIIRRKWDMIIWMIIYLLALPIFSLALPLYAFWSMDTFTWGSTRIVDGENGKAVLVTNEGVFDESMVPLSPWTEEYANWSPPAEKQVDAASMTSRGSYNTRYEASGLLNRYSLAAAHSPRQTRPAYSKTDLHGDAVEMDELALQRPTRDELTASIRELCATEVTPTRRLIREKLEMQYGCDLEFEKDWINQTSASVFQGLR</sequence>
<feature type="transmembrane region" description="Helical" evidence="15">
    <location>
        <begin position="1064"/>
        <end position="1085"/>
    </location>
</feature>
<dbReference type="InterPro" id="IPR001199">
    <property type="entry name" value="Cyt_B5-like_heme/steroid-bd"/>
</dbReference>
<keyword evidence="13" id="KW-0009">Actin-binding</keyword>
<dbReference type="OMA" id="LEMHHQI"/>
<dbReference type="SUPFAM" id="SSF52540">
    <property type="entry name" value="P-loop containing nucleoside triphosphate hydrolases"/>
    <property type="match status" value="1"/>
</dbReference>
<keyword evidence="11" id="KW-0325">Glycoprotein</keyword>
<dbReference type="InterPro" id="IPR027417">
    <property type="entry name" value="P-loop_NTPase"/>
</dbReference>
<keyword evidence="9 15" id="KW-0472">Membrane</keyword>
<evidence type="ECO:0000256" key="6">
    <source>
        <dbReference type="ARBA" id="ARBA00022692"/>
    </source>
</evidence>
<dbReference type="PROSITE" id="PS51456">
    <property type="entry name" value="MYOSIN_MOTOR"/>
    <property type="match status" value="1"/>
</dbReference>
<keyword evidence="10 13" id="KW-0505">Motor protein</keyword>
<evidence type="ECO:0000256" key="8">
    <source>
        <dbReference type="ARBA" id="ARBA00023123"/>
    </source>
</evidence>
<dbReference type="SUPFAM" id="SSF53448">
    <property type="entry name" value="Nucleotide-diphospho-sugar transferases"/>
    <property type="match status" value="1"/>
</dbReference>
<dbReference type="InterPro" id="IPR036400">
    <property type="entry name" value="Cyt_B5-like_heme/steroid_sf"/>
</dbReference>
<dbReference type="Gene3D" id="3.40.850.10">
    <property type="entry name" value="Kinesin motor domain"/>
    <property type="match status" value="1"/>
</dbReference>
<dbReference type="PROSITE" id="PS50255">
    <property type="entry name" value="CYTOCHROME_B5_2"/>
    <property type="match status" value="1"/>
</dbReference>
<dbReference type="EC" id="2.4.1.16" evidence="2"/>
<dbReference type="GO" id="GO:0003779">
    <property type="term" value="F:actin binding"/>
    <property type="evidence" value="ECO:0007669"/>
    <property type="project" value="UniProtKB-KW"/>
</dbReference>
<dbReference type="InterPro" id="IPR029044">
    <property type="entry name" value="Nucleotide-diphossugar_trans"/>
</dbReference>
<dbReference type="PANTHER" id="PTHR22914">
    <property type="entry name" value="CHITIN SYNTHASE"/>
    <property type="match status" value="1"/>
</dbReference>
<evidence type="ECO:0000256" key="1">
    <source>
        <dbReference type="ARBA" id="ARBA00004651"/>
    </source>
</evidence>
<protein>
    <recommendedName>
        <fullName evidence="2">chitin synthase</fullName>
        <ecNumber evidence="2">2.4.1.16</ecNumber>
    </recommendedName>
</protein>
<dbReference type="GO" id="GO:0031505">
    <property type="term" value="P:fungal-type cell wall organization"/>
    <property type="evidence" value="ECO:0007669"/>
    <property type="project" value="TreeGrafter"/>
</dbReference>
<dbReference type="OrthoDB" id="370884at2759"/>
<dbReference type="GeneID" id="63788226"/>
<dbReference type="GO" id="GO:0016459">
    <property type="term" value="C:myosin complex"/>
    <property type="evidence" value="ECO:0007669"/>
    <property type="project" value="UniProtKB-KW"/>
</dbReference>
<keyword evidence="13" id="KW-0547">Nucleotide-binding</keyword>
<evidence type="ECO:0000256" key="5">
    <source>
        <dbReference type="ARBA" id="ARBA00022679"/>
    </source>
</evidence>